<proteinExistence type="predicted"/>
<dbReference type="Proteomes" id="UP000019149">
    <property type="component" value="Unassembled WGS sequence"/>
</dbReference>
<gene>
    <name evidence="1" type="ORF">EGR_01745</name>
</gene>
<accession>W6V9F9</accession>
<comment type="caution">
    <text evidence="1">The sequence shown here is derived from an EMBL/GenBank/DDBJ whole genome shotgun (WGS) entry which is preliminary data.</text>
</comment>
<keyword evidence="2" id="KW-1185">Reference proteome</keyword>
<dbReference type="KEGG" id="egl:EGR_01745"/>
<dbReference type="AlphaFoldDB" id="W6V9F9"/>
<dbReference type="EMBL" id="APAU02000007">
    <property type="protein sequence ID" value="EUB63254.1"/>
    <property type="molecule type" value="Genomic_DNA"/>
</dbReference>
<reference evidence="1 2" key="1">
    <citation type="journal article" date="2013" name="Nat. Genet.">
        <title>The genome of the hydatid tapeworm Echinococcus granulosus.</title>
        <authorList>
            <person name="Zheng H."/>
            <person name="Zhang W."/>
            <person name="Zhang L."/>
            <person name="Zhang Z."/>
            <person name="Li J."/>
            <person name="Lu G."/>
            <person name="Zhu Y."/>
            <person name="Wang Y."/>
            <person name="Huang Y."/>
            <person name="Liu J."/>
            <person name="Kang H."/>
            <person name="Chen J."/>
            <person name="Wang L."/>
            <person name="Chen A."/>
            <person name="Yu S."/>
            <person name="Gao Z."/>
            <person name="Jin L."/>
            <person name="Gu W."/>
            <person name="Wang Z."/>
            <person name="Zhao L."/>
            <person name="Shi B."/>
            <person name="Wen H."/>
            <person name="Lin R."/>
            <person name="Jones M.K."/>
            <person name="Brejova B."/>
            <person name="Vinar T."/>
            <person name="Zhao G."/>
            <person name="McManus D.P."/>
            <person name="Chen Z."/>
            <person name="Zhou Y."/>
            <person name="Wang S."/>
        </authorList>
    </citation>
    <scope>NUCLEOTIDE SEQUENCE [LARGE SCALE GENOMIC DNA]</scope>
</reference>
<evidence type="ECO:0000313" key="1">
    <source>
        <dbReference type="EMBL" id="EUB63254.1"/>
    </source>
</evidence>
<dbReference type="CTD" id="36337460"/>
<dbReference type="GeneID" id="36337460"/>
<organism evidence="1 2">
    <name type="scientific">Echinococcus granulosus</name>
    <name type="common">Hydatid tapeworm</name>
    <dbReference type="NCBI Taxonomy" id="6210"/>
    <lineage>
        <taxon>Eukaryota</taxon>
        <taxon>Metazoa</taxon>
        <taxon>Spiralia</taxon>
        <taxon>Lophotrochozoa</taxon>
        <taxon>Platyhelminthes</taxon>
        <taxon>Cestoda</taxon>
        <taxon>Eucestoda</taxon>
        <taxon>Cyclophyllidea</taxon>
        <taxon>Taeniidae</taxon>
        <taxon>Echinococcus</taxon>
        <taxon>Echinococcus granulosus group</taxon>
    </lineage>
</organism>
<evidence type="ECO:0000313" key="2">
    <source>
        <dbReference type="Proteomes" id="UP000019149"/>
    </source>
</evidence>
<dbReference type="RefSeq" id="XP_024354450.1">
    <property type="nucleotide sequence ID" value="XM_024490994.1"/>
</dbReference>
<protein>
    <submittedName>
        <fullName evidence="1">Uncharacterized protein</fullName>
    </submittedName>
</protein>
<name>W6V9F9_ECHGR</name>
<sequence length="80" mass="8795">MSSASAWTFILLKVYSADNGCDILVRGTFHSAAQPYPSGFLPASREVEEGIACLRISHLHMDTIKSCQANLFIWYTAVDA</sequence>